<proteinExistence type="predicted"/>
<gene>
    <name evidence="1" type="primary">g015</name>
</gene>
<protein>
    <submittedName>
        <fullName evidence="1">Uncharacterized protein</fullName>
    </submittedName>
</protein>
<evidence type="ECO:0000313" key="1">
    <source>
        <dbReference type="EMBL" id="SOK58823.1"/>
    </source>
</evidence>
<organism evidence="1 2">
    <name type="scientific">Yersinia phage fHe-Yen9-03</name>
    <dbReference type="NCBI Taxonomy" id="2052743"/>
    <lineage>
        <taxon>Viruses</taxon>
        <taxon>Duplodnaviria</taxon>
        <taxon>Heunggongvirae</taxon>
        <taxon>Uroviricota</taxon>
        <taxon>Caudoviricetes</taxon>
        <taxon>Eneladusvirus</taxon>
        <taxon>Eneladusvirus Yen904</taxon>
    </lineage>
</organism>
<name>A0A2C9CY82_9CAUD</name>
<reference evidence="2" key="1">
    <citation type="submission" date="2017-10" db="EMBL/GenBank/DDBJ databases">
        <authorList>
            <person name="Skurnik M."/>
        </authorList>
    </citation>
    <scope>NUCLEOTIDE SEQUENCE [LARGE SCALE GENOMIC DNA]</scope>
    <source>
        <strain evidence="2">fHe-Yen9-03</strain>
    </source>
</reference>
<dbReference type="Proteomes" id="UP000241364">
    <property type="component" value="Chromosome i"/>
</dbReference>
<evidence type="ECO:0000313" key="2">
    <source>
        <dbReference type="Proteomes" id="UP000241364"/>
    </source>
</evidence>
<dbReference type="EMBL" id="LT960552">
    <property type="protein sequence ID" value="SOK58823.1"/>
    <property type="molecule type" value="Genomic_DNA"/>
</dbReference>
<sequence>MKTEFFATRTLARNAVEALNGKFKDFGKDAPTGERWAVLVDEVLTVQEPEVKSTNELHFDFVNTLADDAAKALNQPTGIRGEQTLTTPNKKPVRVLWRRSMVAVRLSALLSKV</sequence>
<accession>A0A2C9CY82</accession>